<comment type="caution">
    <text evidence="3">The sequence shown here is derived from an EMBL/GenBank/DDBJ whole genome shotgun (WGS) entry which is preliminary data.</text>
</comment>
<proteinExistence type="inferred from homology"/>
<keyword evidence="4" id="KW-1185">Reference proteome</keyword>
<dbReference type="Proteomes" id="UP001500503">
    <property type="component" value="Unassembled WGS sequence"/>
</dbReference>
<dbReference type="PANTHER" id="PTHR11091">
    <property type="entry name" value="OXIDOREDUCTASE-RELATED"/>
    <property type="match status" value="1"/>
</dbReference>
<dbReference type="RefSeq" id="WP_345468271.1">
    <property type="nucleotide sequence ID" value="NZ_BAABHF010000026.1"/>
</dbReference>
<dbReference type="Gene3D" id="3.30.1370.60">
    <property type="entry name" value="Hypothetical oxidoreductase yiak, domain 2"/>
    <property type="match status" value="1"/>
</dbReference>
<sequence length="338" mass="34704">MKIGELTGLAADLLTAAGVPADRANRTARILLLSEAWGNPSHGLLRLPYYLARLSAGGCRADAELTPRADAPAAIVYDGESGLGHWQVWQAAETARDRCRTTGVAVATIADSSHCGALGAYVYPMVEAGQLGIVFSNGPAVMPPWGGAIPLLSTSPIAAGIPTGRAPMIVDMATTTVARGKVAAYAARGQELPEGWALDTDGTPTTDAAAGLRGMLAPLGGAKGYVLALLVEALTGGLTGPNLAVDVPDMFDPDDDARPQGISHTVLAIDPSVLGADTASRRFDGLRDLIGRHGGRVPGAARVAPGDLDDDLDLTIADETMSRLMEWAGELGVAASRA</sequence>
<dbReference type="Pfam" id="PF02615">
    <property type="entry name" value="Ldh_2"/>
    <property type="match status" value="1"/>
</dbReference>
<dbReference type="InterPro" id="IPR003767">
    <property type="entry name" value="Malate/L-lactate_DH-like"/>
</dbReference>
<dbReference type="InterPro" id="IPR043144">
    <property type="entry name" value="Mal/L-sulf/L-lact_DH-like_ah"/>
</dbReference>
<evidence type="ECO:0000256" key="2">
    <source>
        <dbReference type="ARBA" id="ARBA00023002"/>
    </source>
</evidence>
<gene>
    <name evidence="3" type="ORF">GCM10023191_051620</name>
</gene>
<accession>A0ABP8QF56</accession>
<reference evidence="4" key="1">
    <citation type="journal article" date="2019" name="Int. J. Syst. Evol. Microbiol.">
        <title>The Global Catalogue of Microorganisms (GCM) 10K type strain sequencing project: providing services to taxonomists for standard genome sequencing and annotation.</title>
        <authorList>
            <consortium name="The Broad Institute Genomics Platform"/>
            <consortium name="The Broad Institute Genome Sequencing Center for Infectious Disease"/>
            <person name="Wu L."/>
            <person name="Ma J."/>
        </authorList>
    </citation>
    <scope>NUCLEOTIDE SEQUENCE [LARGE SCALE GENOMIC DNA]</scope>
    <source>
        <strain evidence="4">JCM 17933</strain>
    </source>
</reference>
<evidence type="ECO:0000256" key="1">
    <source>
        <dbReference type="ARBA" id="ARBA00006056"/>
    </source>
</evidence>
<protein>
    <submittedName>
        <fullName evidence="3">Ldh family oxidoreductase</fullName>
    </submittedName>
</protein>
<dbReference type="EMBL" id="BAABHF010000026">
    <property type="protein sequence ID" value="GAA4501499.1"/>
    <property type="molecule type" value="Genomic_DNA"/>
</dbReference>
<dbReference type="Gene3D" id="1.10.1530.10">
    <property type="match status" value="1"/>
</dbReference>
<organism evidence="3 4">
    <name type="scientific">Actinoallomurus oryzae</name>
    <dbReference type="NCBI Taxonomy" id="502180"/>
    <lineage>
        <taxon>Bacteria</taxon>
        <taxon>Bacillati</taxon>
        <taxon>Actinomycetota</taxon>
        <taxon>Actinomycetes</taxon>
        <taxon>Streptosporangiales</taxon>
        <taxon>Thermomonosporaceae</taxon>
        <taxon>Actinoallomurus</taxon>
    </lineage>
</organism>
<evidence type="ECO:0000313" key="3">
    <source>
        <dbReference type="EMBL" id="GAA4501499.1"/>
    </source>
</evidence>
<comment type="similarity">
    <text evidence="1">Belongs to the LDH2/MDH2 oxidoreductase family.</text>
</comment>
<dbReference type="PANTHER" id="PTHR11091:SF0">
    <property type="entry name" value="MALATE DEHYDROGENASE"/>
    <property type="match status" value="1"/>
</dbReference>
<evidence type="ECO:0000313" key="4">
    <source>
        <dbReference type="Proteomes" id="UP001500503"/>
    </source>
</evidence>
<dbReference type="InterPro" id="IPR043143">
    <property type="entry name" value="Mal/L-sulf/L-lact_DH-like_NADP"/>
</dbReference>
<keyword evidence="2" id="KW-0560">Oxidoreductase</keyword>
<dbReference type="InterPro" id="IPR036111">
    <property type="entry name" value="Mal/L-sulfo/L-lacto_DH-like_sf"/>
</dbReference>
<name>A0ABP8QF56_9ACTN</name>
<dbReference type="SUPFAM" id="SSF89733">
    <property type="entry name" value="L-sulfolactate dehydrogenase-like"/>
    <property type="match status" value="1"/>
</dbReference>